<comment type="caution">
    <text evidence="1">The sequence shown here is derived from an EMBL/GenBank/DDBJ whole genome shotgun (WGS) entry which is preliminary data.</text>
</comment>
<name>A0A397IFY1_9GLOM</name>
<keyword evidence="2" id="KW-1185">Reference proteome</keyword>
<proteinExistence type="predicted"/>
<dbReference type="EMBL" id="PQFF01000204">
    <property type="protein sequence ID" value="RHZ74821.1"/>
    <property type="molecule type" value="Genomic_DNA"/>
</dbReference>
<evidence type="ECO:0000313" key="1">
    <source>
        <dbReference type="EMBL" id="RHZ74821.1"/>
    </source>
</evidence>
<dbReference type="Proteomes" id="UP000266861">
    <property type="component" value="Unassembled WGS sequence"/>
</dbReference>
<reference evidence="1 2" key="1">
    <citation type="submission" date="2018-08" db="EMBL/GenBank/DDBJ databases">
        <title>Genome and evolution of the arbuscular mycorrhizal fungus Diversispora epigaea (formerly Glomus versiforme) and its bacterial endosymbionts.</title>
        <authorList>
            <person name="Sun X."/>
            <person name="Fei Z."/>
            <person name="Harrison M."/>
        </authorList>
    </citation>
    <scope>NUCLEOTIDE SEQUENCE [LARGE SCALE GENOMIC DNA]</scope>
    <source>
        <strain evidence="1 2">IT104</strain>
    </source>
</reference>
<organism evidence="1 2">
    <name type="scientific">Diversispora epigaea</name>
    <dbReference type="NCBI Taxonomy" id="1348612"/>
    <lineage>
        <taxon>Eukaryota</taxon>
        <taxon>Fungi</taxon>
        <taxon>Fungi incertae sedis</taxon>
        <taxon>Mucoromycota</taxon>
        <taxon>Glomeromycotina</taxon>
        <taxon>Glomeromycetes</taxon>
        <taxon>Diversisporales</taxon>
        <taxon>Diversisporaceae</taxon>
        <taxon>Diversispora</taxon>
    </lineage>
</organism>
<protein>
    <submittedName>
        <fullName evidence="1">Uncharacterized protein</fullName>
    </submittedName>
</protein>
<gene>
    <name evidence="1" type="ORF">Glove_219g12</name>
</gene>
<evidence type="ECO:0000313" key="2">
    <source>
        <dbReference type="Proteomes" id="UP000266861"/>
    </source>
</evidence>
<accession>A0A397IFY1</accession>
<sequence length="103" mass="12305">MTNPFRDKMLEEFYHSCRHHPIVFVDILGILDNCFHYLYYLHHYYHPIARGETSLLRNIIESVQYLLKETINNLQIQVGKEKLNNVLDKITKDYLEIVAPQKS</sequence>
<dbReference type="AlphaFoldDB" id="A0A397IFY1"/>